<keyword evidence="1" id="KW-1133">Transmembrane helix</keyword>
<dbReference type="RefSeq" id="WP_246134857.1">
    <property type="nucleotide sequence ID" value="NZ_JOIJ01000004.1"/>
</dbReference>
<proteinExistence type="predicted"/>
<reference evidence="2 3" key="1">
    <citation type="submission" date="2019-07" db="EMBL/GenBank/DDBJ databases">
        <title>R&amp;d 2014.</title>
        <authorList>
            <person name="Klenk H.-P."/>
        </authorList>
    </citation>
    <scope>NUCLEOTIDE SEQUENCE [LARGE SCALE GENOMIC DNA]</scope>
    <source>
        <strain evidence="2 3">DSM 43194</strain>
    </source>
</reference>
<keyword evidence="1" id="KW-0812">Transmembrane</keyword>
<evidence type="ECO:0000313" key="2">
    <source>
        <dbReference type="EMBL" id="TWH22801.1"/>
    </source>
</evidence>
<keyword evidence="3" id="KW-1185">Reference proteome</keyword>
<comment type="caution">
    <text evidence="2">The sequence shown here is derived from an EMBL/GenBank/DDBJ whole genome shotgun (WGS) entry which is preliminary data.</text>
</comment>
<dbReference type="Proteomes" id="UP000317303">
    <property type="component" value="Unassembled WGS sequence"/>
</dbReference>
<name>A0A660CNF8_9PSEU</name>
<evidence type="ECO:0000256" key="1">
    <source>
        <dbReference type="SAM" id="Phobius"/>
    </source>
</evidence>
<accession>A0A660CNF8</accession>
<dbReference type="EMBL" id="VLJV01000001">
    <property type="protein sequence ID" value="TWH22801.1"/>
    <property type="molecule type" value="Genomic_DNA"/>
</dbReference>
<dbReference type="AlphaFoldDB" id="A0A660CNF8"/>
<feature type="transmembrane region" description="Helical" evidence="1">
    <location>
        <begin position="136"/>
        <end position="156"/>
    </location>
</feature>
<evidence type="ECO:0000313" key="3">
    <source>
        <dbReference type="Proteomes" id="UP000317303"/>
    </source>
</evidence>
<feature type="transmembrane region" description="Helical" evidence="1">
    <location>
        <begin position="90"/>
        <end position="110"/>
    </location>
</feature>
<feature type="transmembrane region" description="Helical" evidence="1">
    <location>
        <begin position="58"/>
        <end position="78"/>
    </location>
</feature>
<protein>
    <submittedName>
        <fullName evidence="2">Uncharacterized protein</fullName>
    </submittedName>
</protein>
<organism evidence="2 3">
    <name type="scientific">Prauserella rugosa</name>
    <dbReference type="NCBI Taxonomy" id="43354"/>
    <lineage>
        <taxon>Bacteria</taxon>
        <taxon>Bacillati</taxon>
        <taxon>Actinomycetota</taxon>
        <taxon>Actinomycetes</taxon>
        <taxon>Pseudonocardiales</taxon>
        <taxon>Pseudonocardiaceae</taxon>
        <taxon>Prauserella</taxon>
    </lineage>
</organism>
<gene>
    <name evidence="2" type="ORF">JD82_04691</name>
</gene>
<keyword evidence="1" id="KW-0472">Membrane</keyword>
<sequence>MIARPSWQGIGGLAAAVLAVISLFLPWTVLSSANPDVQAALAELPPGDVTRSVWRATFLGWFPPLLIAAAGGTVAAIGRIHAARTGGLPQLWLIAAVVAALCAAFGWIYIEWQFGAEERAVLEASGVTVAAGTGRYLGALAALASLVFAVLDVRALRAETRRRRPARRRR</sequence>